<organism evidence="2 3">
    <name type="scientific">Shewanella cyperi</name>
    <dbReference type="NCBI Taxonomy" id="2814292"/>
    <lineage>
        <taxon>Bacteria</taxon>
        <taxon>Pseudomonadati</taxon>
        <taxon>Pseudomonadota</taxon>
        <taxon>Gammaproteobacteria</taxon>
        <taxon>Alteromonadales</taxon>
        <taxon>Shewanellaceae</taxon>
        <taxon>Shewanella</taxon>
    </lineage>
</organism>
<dbReference type="Proteomes" id="UP000663281">
    <property type="component" value="Chromosome"/>
</dbReference>
<dbReference type="InterPro" id="IPR032710">
    <property type="entry name" value="NTF2-like_dom_sf"/>
</dbReference>
<dbReference type="SUPFAM" id="SSF54427">
    <property type="entry name" value="NTF2-like"/>
    <property type="match status" value="1"/>
</dbReference>
<dbReference type="PANTHER" id="PTHR33747">
    <property type="entry name" value="UPF0225 PROTEIN SCO1677"/>
    <property type="match status" value="1"/>
</dbReference>
<dbReference type="Gene3D" id="3.10.450.50">
    <property type="match status" value="1"/>
</dbReference>
<dbReference type="InterPro" id="IPR048469">
    <property type="entry name" value="YchJ-like_M"/>
</dbReference>
<dbReference type="EMBL" id="CP071504">
    <property type="protein sequence ID" value="QSX31642.1"/>
    <property type="molecule type" value="Genomic_DNA"/>
</dbReference>
<feature type="domain" description="YchJ-like middle NTF2-like" evidence="1">
    <location>
        <begin position="28"/>
        <end position="123"/>
    </location>
</feature>
<proteinExistence type="predicted"/>
<dbReference type="PANTHER" id="PTHR33747:SF1">
    <property type="entry name" value="ADENYLATE CYCLASE-ASSOCIATED CAP C-TERMINAL DOMAIN-CONTAINING PROTEIN"/>
    <property type="match status" value="1"/>
</dbReference>
<dbReference type="Pfam" id="PF17775">
    <property type="entry name" value="YchJ_M-like"/>
    <property type="match status" value="1"/>
</dbReference>
<dbReference type="NCBIfam" id="NF002449">
    <property type="entry name" value="PRK01617.1"/>
    <property type="match status" value="1"/>
</dbReference>
<dbReference type="Pfam" id="PF02810">
    <property type="entry name" value="SEC-C"/>
    <property type="match status" value="1"/>
</dbReference>
<sequence>MKQVCPCGGGDYENCCRPFHAGMRPAPTPETLMRSRYSAFVLQLWDYLIATHHPDYRRDLNSQILAAGPHPQWLALNIKESSMDGDSGKVHFIAWYKDGNTLDAIEEISDFVREQGLWFYTQGQHRNAALPGRNSPCICGSGKKFKQCCGR</sequence>
<evidence type="ECO:0000313" key="3">
    <source>
        <dbReference type="Proteomes" id="UP000663281"/>
    </source>
</evidence>
<evidence type="ECO:0000259" key="1">
    <source>
        <dbReference type="Pfam" id="PF17775"/>
    </source>
</evidence>
<evidence type="ECO:0000313" key="2">
    <source>
        <dbReference type="EMBL" id="QSX31642.1"/>
    </source>
</evidence>
<accession>A0A974XNG2</accession>
<dbReference type="AlphaFoldDB" id="A0A974XNG2"/>
<name>A0A974XNG2_9GAMM</name>
<protein>
    <submittedName>
        <fullName evidence="2">SEC-C domain-containing protein</fullName>
    </submittedName>
</protein>
<dbReference type="KEGG" id="scyp:JYB88_08555"/>
<dbReference type="RefSeq" id="WP_207322969.1">
    <property type="nucleotide sequence ID" value="NZ_CP071501.1"/>
</dbReference>
<reference evidence="2 3" key="1">
    <citation type="submission" date="2021-03" db="EMBL/GenBank/DDBJ databases">
        <title>Novel species identification of genus Shewanella.</title>
        <authorList>
            <person name="Liu G."/>
            <person name="Zhang Q."/>
        </authorList>
    </citation>
    <scope>NUCLEOTIDE SEQUENCE [LARGE SCALE GENOMIC DNA]</scope>
    <source>
        <strain evidence="2 3">FJAT-53726</strain>
    </source>
</reference>
<dbReference type="InterPro" id="IPR004027">
    <property type="entry name" value="SEC_C_motif"/>
</dbReference>
<keyword evidence="3" id="KW-1185">Reference proteome</keyword>
<dbReference type="SUPFAM" id="SSF103642">
    <property type="entry name" value="Sec-C motif"/>
    <property type="match status" value="1"/>
</dbReference>
<gene>
    <name evidence="2" type="ORF">JYB88_08555</name>
</gene>